<evidence type="ECO:0000313" key="3">
    <source>
        <dbReference type="Proteomes" id="UP000756346"/>
    </source>
</evidence>
<keyword evidence="3" id="KW-1185">Reference proteome</keyword>
<dbReference type="InterPro" id="IPR001585">
    <property type="entry name" value="TAL/FSA"/>
</dbReference>
<gene>
    <name evidence="2" type="ORF">B0I36DRAFT_428980</name>
</gene>
<dbReference type="GO" id="GO:0009052">
    <property type="term" value="P:pentose-phosphate shunt, non-oxidative branch"/>
    <property type="evidence" value="ECO:0007669"/>
    <property type="project" value="TreeGrafter"/>
</dbReference>
<dbReference type="GeneID" id="70192024"/>
<dbReference type="Proteomes" id="UP000756346">
    <property type="component" value="Unassembled WGS sequence"/>
</dbReference>
<dbReference type="Pfam" id="PF00923">
    <property type="entry name" value="TAL_FSA"/>
    <property type="match status" value="1"/>
</dbReference>
<dbReference type="OrthoDB" id="1711136at2759"/>
<comment type="caution">
    <text evidence="2">The sequence shown here is derived from an EMBL/GenBank/DDBJ whole genome shotgun (WGS) entry which is preliminary data.</text>
</comment>
<dbReference type="PANTHER" id="PTHR10683">
    <property type="entry name" value="TRANSALDOLASE"/>
    <property type="match status" value="1"/>
</dbReference>
<dbReference type="GO" id="GO:0005975">
    <property type="term" value="P:carbohydrate metabolic process"/>
    <property type="evidence" value="ECO:0007669"/>
    <property type="project" value="InterPro"/>
</dbReference>
<reference evidence="2" key="1">
    <citation type="journal article" date="2021" name="Nat. Commun.">
        <title>Genetic determinants of endophytism in the Arabidopsis root mycobiome.</title>
        <authorList>
            <person name="Mesny F."/>
            <person name="Miyauchi S."/>
            <person name="Thiergart T."/>
            <person name="Pickel B."/>
            <person name="Atanasova L."/>
            <person name="Karlsson M."/>
            <person name="Huettel B."/>
            <person name="Barry K.W."/>
            <person name="Haridas S."/>
            <person name="Chen C."/>
            <person name="Bauer D."/>
            <person name="Andreopoulos W."/>
            <person name="Pangilinan J."/>
            <person name="LaButti K."/>
            <person name="Riley R."/>
            <person name="Lipzen A."/>
            <person name="Clum A."/>
            <person name="Drula E."/>
            <person name="Henrissat B."/>
            <person name="Kohler A."/>
            <person name="Grigoriev I.V."/>
            <person name="Martin F.M."/>
            <person name="Hacquard S."/>
        </authorList>
    </citation>
    <scope>NUCLEOTIDE SEQUENCE</scope>
    <source>
        <strain evidence="2">MPI-CAGE-CH-0230</strain>
    </source>
</reference>
<dbReference type="PANTHER" id="PTHR10683:SF39">
    <property type="entry name" value="TRANSALDOLASE"/>
    <property type="match status" value="1"/>
</dbReference>
<name>A0A9P8YB19_9PEZI</name>
<evidence type="ECO:0000256" key="1">
    <source>
        <dbReference type="ARBA" id="ARBA00023270"/>
    </source>
</evidence>
<evidence type="ECO:0000313" key="2">
    <source>
        <dbReference type="EMBL" id="KAH7034675.1"/>
    </source>
</evidence>
<dbReference type="InterPro" id="IPR013785">
    <property type="entry name" value="Aldolase_TIM"/>
</dbReference>
<accession>A0A9P8YB19</accession>
<sequence length="357" mass="39095">MAVAQPSTSLLERLEELINIDADTLDYDFIQSLPIIPHDQTSNPFWLHMQMSDPKNAGVVKKVARELQDEGFLAVYTRLAVLFSSQNLTAISGRVLVQTLPSTANDVNATVEHARAYVAEFARAGVPRDRYCIKIMATGAGVNAAEVLSGEGIPTLGTGIFSVEQAVACSQAGCLFISPYYNDVADPAIEHPFSNRLLQMVKAFKDMHTKTGRRQPLIKNAAFRSWQEVVASAEIGCHSATISIQTLKELAETPACDVTLPALRKVAALENPYAADSHIPPSRLRSLLEGDPLAQAESWTPCNLDIDYLSDLGKELEKALNADDAARRRFGDALGWFLQTEAESRNLIQGFWAETHL</sequence>
<dbReference type="GO" id="GO:0004801">
    <property type="term" value="F:transaldolase activity"/>
    <property type="evidence" value="ECO:0007669"/>
    <property type="project" value="TreeGrafter"/>
</dbReference>
<organism evidence="2 3">
    <name type="scientific">Microdochium trichocladiopsis</name>
    <dbReference type="NCBI Taxonomy" id="1682393"/>
    <lineage>
        <taxon>Eukaryota</taxon>
        <taxon>Fungi</taxon>
        <taxon>Dikarya</taxon>
        <taxon>Ascomycota</taxon>
        <taxon>Pezizomycotina</taxon>
        <taxon>Sordariomycetes</taxon>
        <taxon>Xylariomycetidae</taxon>
        <taxon>Xylariales</taxon>
        <taxon>Microdochiaceae</taxon>
        <taxon>Microdochium</taxon>
    </lineage>
</organism>
<proteinExistence type="predicted"/>
<keyword evidence="1" id="KW-0704">Schiff base</keyword>
<protein>
    <submittedName>
        <fullName evidence="2">Transaldolase</fullName>
    </submittedName>
</protein>
<dbReference type="AlphaFoldDB" id="A0A9P8YB19"/>
<dbReference type="RefSeq" id="XP_046014768.1">
    <property type="nucleotide sequence ID" value="XM_046162478.1"/>
</dbReference>
<dbReference type="Gene3D" id="3.20.20.70">
    <property type="entry name" value="Aldolase class I"/>
    <property type="match status" value="1"/>
</dbReference>
<dbReference type="EMBL" id="JAGTJQ010000003">
    <property type="protein sequence ID" value="KAH7034675.1"/>
    <property type="molecule type" value="Genomic_DNA"/>
</dbReference>
<dbReference type="SUPFAM" id="SSF51569">
    <property type="entry name" value="Aldolase"/>
    <property type="match status" value="1"/>
</dbReference>